<comment type="function">
    <text evidence="6">S-adenosyl-L-methionine-dependent protein-arginine N-methyltransferase that methylates the delta-nitrogen atom of arginine residues to form N5-methylarginine (type IV) in target proteins. Monomethylates ribosomal protein L12.</text>
</comment>
<dbReference type="GO" id="GO:0019702">
    <property type="term" value="F:protein arginine N5-methyltransferase activity"/>
    <property type="evidence" value="ECO:0007669"/>
    <property type="project" value="TreeGrafter"/>
</dbReference>
<evidence type="ECO:0000256" key="5">
    <source>
        <dbReference type="ARBA" id="ARBA00023242"/>
    </source>
</evidence>
<dbReference type="PIRSF" id="PIRSF038148">
    <property type="entry name" value="Arginine_N-mtfrase-2"/>
    <property type="match status" value="1"/>
</dbReference>
<evidence type="ECO:0000256" key="1">
    <source>
        <dbReference type="ARBA" id="ARBA00022490"/>
    </source>
</evidence>
<dbReference type="InterPro" id="IPR026480">
    <property type="entry name" value="RMT2_dom"/>
</dbReference>
<keyword evidence="1 6" id="KW-0963">Cytoplasm</keyword>
<dbReference type="PANTHER" id="PTHR32379">
    <property type="entry name" value="GUANIDINOACETATE N-METHYLTRANSFERASE"/>
    <property type="match status" value="1"/>
</dbReference>
<accession>A0A642V0T7</accession>
<comment type="subcellular location">
    <subcellularLocation>
        <location evidence="6">Cytoplasm</location>
    </subcellularLocation>
    <subcellularLocation>
        <location evidence="6">Nucleus</location>
    </subcellularLocation>
</comment>
<evidence type="ECO:0000313" key="10">
    <source>
        <dbReference type="Proteomes" id="UP000761534"/>
    </source>
</evidence>
<evidence type="ECO:0000313" key="9">
    <source>
        <dbReference type="EMBL" id="KAA8910070.1"/>
    </source>
</evidence>
<dbReference type="OrthoDB" id="19014at2759"/>
<keyword evidence="4" id="KW-0949">S-adenosyl-L-methionine</keyword>
<dbReference type="CDD" id="cd02440">
    <property type="entry name" value="AdoMet_MTases"/>
    <property type="match status" value="1"/>
</dbReference>
<keyword evidence="10" id="KW-1185">Reference proteome</keyword>
<evidence type="ECO:0000259" key="8">
    <source>
        <dbReference type="PROSITE" id="PS51559"/>
    </source>
</evidence>
<evidence type="ECO:0000256" key="4">
    <source>
        <dbReference type="ARBA" id="ARBA00022691"/>
    </source>
</evidence>
<dbReference type="GO" id="GO:0005737">
    <property type="term" value="C:cytoplasm"/>
    <property type="evidence" value="ECO:0007669"/>
    <property type="project" value="UniProtKB-SubCell"/>
</dbReference>
<evidence type="ECO:0000256" key="2">
    <source>
        <dbReference type="ARBA" id="ARBA00022603"/>
    </source>
</evidence>
<protein>
    <recommendedName>
        <fullName evidence="6">Arginine N-methyltransferase 2</fullName>
        <ecNumber evidence="6">2.1.1.-</ecNumber>
    </recommendedName>
</protein>
<feature type="region of interest" description="Disordered" evidence="7">
    <location>
        <begin position="53"/>
        <end position="72"/>
    </location>
</feature>
<reference evidence="9" key="1">
    <citation type="journal article" date="2019" name="G3 (Bethesda)">
        <title>Genome Assemblies of Two Rare Opportunistic Yeast Pathogens: Diutina rugosa (syn. Candida rugosa) and Trichomonascus ciferrii (syn. Candida ciferrii).</title>
        <authorList>
            <person name="Mixao V."/>
            <person name="Saus E."/>
            <person name="Hansen A.P."/>
            <person name="Lass-Florl C."/>
            <person name="Gabaldon T."/>
        </authorList>
    </citation>
    <scope>NUCLEOTIDE SEQUENCE</scope>
    <source>
        <strain evidence="9">CBS 4856</strain>
    </source>
</reference>
<evidence type="ECO:0000256" key="7">
    <source>
        <dbReference type="SAM" id="MobiDB-lite"/>
    </source>
</evidence>
<evidence type="ECO:0000256" key="3">
    <source>
        <dbReference type="ARBA" id="ARBA00022679"/>
    </source>
</evidence>
<dbReference type="SUPFAM" id="SSF53335">
    <property type="entry name" value="S-adenosyl-L-methionine-dependent methyltransferases"/>
    <property type="match status" value="1"/>
</dbReference>
<feature type="compositionally biased region" description="Acidic residues" evidence="7">
    <location>
        <begin position="57"/>
        <end position="67"/>
    </location>
</feature>
<organism evidence="9 10">
    <name type="scientific">Trichomonascus ciferrii</name>
    <dbReference type="NCBI Taxonomy" id="44093"/>
    <lineage>
        <taxon>Eukaryota</taxon>
        <taxon>Fungi</taxon>
        <taxon>Dikarya</taxon>
        <taxon>Ascomycota</taxon>
        <taxon>Saccharomycotina</taxon>
        <taxon>Dipodascomycetes</taxon>
        <taxon>Dipodascales</taxon>
        <taxon>Trichomonascaceae</taxon>
        <taxon>Trichomonascus</taxon>
        <taxon>Trichomonascus ciferrii complex</taxon>
    </lineage>
</organism>
<comment type="caution">
    <text evidence="9">The sequence shown here is derived from an EMBL/GenBank/DDBJ whole genome shotgun (WGS) entry which is preliminary data.</text>
</comment>
<dbReference type="InterPro" id="IPR029063">
    <property type="entry name" value="SAM-dependent_MTases_sf"/>
</dbReference>
<dbReference type="GO" id="GO:0005634">
    <property type="term" value="C:nucleus"/>
    <property type="evidence" value="ECO:0007669"/>
    <property type="project" value="UniProtKB-SubCell"/>
</dbReference>
<dbReference type="PROSITE" id="PS51559">
    <property type="entry name" value="SAM_RMT2"/>
    <property type="match status" value="1"/>
</dbReference>
<feature type="domain" description="RMT2" evidence="8">
    <location>
        <begin position="162"/>
        <end position="382"/>
    </location>
</feature>
<dbReference type="GO" id="GO:0032259">
    <property type="term" value="P:methylation"/>
    <property type="evidence" value="ECO:0007669"/>
    <property type="project" value="UniProtKB-KW"/>
</dbReference>
<comment type="subunit">
    <text evidence="6">Monomer.</text>
</comment>
<dbReference type="VEuPathDB" id="FungiDB:TRICI_004257"/>
<dbReference type="InterPro" id="IPR017408">
    <property type="entry name" value="Arginine_N-MeTrfase_2"/>
</dbReference>
<sequence>MQNTIFELSRFKVEPISRDLYIKKLEECLKGEIPATITTKDVALAEELERKIQNGEEVNDNGEEVDGGDTGSTPLHMICESLEKDSRPELIEIACEMIDVLFQYGGSWMMIDDNNETPGCIALRKQLPQKIYDKFVMAGVRSEVFLRKMTEDVEEPTESGDTASDQKAYLQSELEYTDHKLLTRQNQDGVMMDWEDPIMRRSAELLSECKEQGGIVLNIGFGMGIIDTYLEGYKPKKHYISEAHPKVLEKMRADGWYDKENVVVLEGRWQETIPKLLDEGVYLDGIYYDTFSEHYQDFVDLFDSVVGLLSPGGVFSYFNGLGADRQICYDVYTQVIEVDLADYGLQVSFETIPIQGDNWEGVRKQYWALKEYKLPIIKFMGL</sequence>
<keyword evidence="3 6" id="KW-0808">Transferase</keyword>
<dbReference type="EMBL" id="SWFS01000324">
    <property type="protein sequence ID" value="KAA8910070.1"/>
    <property type="molecule type" value="Genomic_DNA"/>
</dbReference>
<dbReference type="Gene3D" id="3.40.50.150">
    <property type="entry name" value="Vaccinia Virus protein VP39"/>
    <property type="match status" value="1"/>
</dbReference>
<dbReference type="AlphaFoldDB" id="A0A642V0T7"/>
<dbReference type="EC" id="2.1.1.-" evidence="6"/>
<proteinExistence type="inferred from homology"/>
<name>A0A642V0T7_9ASCO</name>
<dbReference type="PANTHER" id="PTHR32379:SF1">
    <property type="entry name" value="GUANIDINOACETATE N-METHYLTRANSFERASE"/>
    <property type="match status" value="1"/>
</dbReference>
<evidence type="ECO:0000256" key="6">
    <source>
        <dbReference type="PIRNR" id="PIRNR038148"/>
    </source>
</evidence>
<keyword evidence="5 6" id="KW-0539">Nucleus</keyword>
<dbReference type="InterPro" id="IPR051038">
    <property type="entry name" value="RMT2/GAMT_Mtase"/>
</dbReference>
<keyword evidence="2 6" id="KW-0489">Methyltransferase</keyword>
<comment type="similarity">
    <text evidence="6">Belongs to the class I-like SAM-binding methyltransferase superfamily. RMT2 methyltransferase family.</text>
</comment>
<gene>
    <name evidence="9" type="ORF">TRICI_004257</name>
</gene>
<dbReference type="Proteomes" id="UP000761534">
    <property type="component" value="Unassembled WGS sequence"/>
</dbReference>